<proteinExistence type="predicted"/>
<reference evidence="4" key="1">
    <citation type="submission" date="2020-01" db="EMBL/GenBank/DDBJ databases">
        <authorList>
            <consortium name="DOE Joint Genome Institute"/>
            <person name="Haridas S."/>
            <person name="Albert R."/>
            <person name="Binder M."/>
            <person name="Bloem J."/>
            <person name="Labutti K."/>
            <person name="Salamov A."/>
            <person name="Andreopoulos B."/>
            <person name="Baker S.E."/>
            <person name="Barry K."/>
            <person name="Bills G."/>
            <person name="Bluhm B.H."/>
            <person name="Cannon C."/>
            <person name="Castanera R."/>
            <person name="Culley D.E."/>
            <person name="Daum C."/>
            <person name="Ezra D."/>
            <person name="Gonzalez J.B."/>
            <person name="Henrissat B."/>
            <person name="Kuo A."/>
            <person name="Liang C."/>
            <person name="Lipzen A."/>
            <person name="Lutzoni F."/>
            <person name="Magnuson J."/>
            <person name="Mondo S."/>
            <person name="Nolan M."/>
            <person name="Ohm R."/>
            <person name="Pangilinan J."/>
            <person name="Park H.-J."/>
            <person name="Ramirez L."/>
            <person name="Alfaro M."/>
            <person name="Sun H."/>
            <person name="Tritt A."/>
            <person name="Yoshinaga Y."/>
            <person name="Zwiers L.-H."/>
            <person name="Turgeon B.G."/>
            <person name="Goodwin S.B."/>
            <person name="Spatafora J.W."/>
            <person name="Crous P.W."/>
            <person name="Grigoriev I.V."/>
        </authorList>
    </citation>
    <scope>NUCLEOTIDE SEQUENCE</scope>
    <source>
        <strain evidence="4">CBS 394.84</strain>
    </source>
</reference>
<feature type="domain" description="RRM" evidence="3">
    <location>
        <begin position="32"/>
        <end position="109"/>
    </location>
</feature>
<organism evidence="4 5">
    <name type="scientific">Cucurbitaria berberidis CBS 394.84</name>
    <dbReference type="NCBI Taxonomy" id="1168544"/>
    <lineage>
        <taxon>Eukaryota</taxon>
        <taxon>Fungi</taxon>
        <taxon>Dikarya</taxon>
        <taxon>Ascomycota</taxon>
        <taxon>Pezizomycotina</taxon>
        <taxon>Dothideomycetes</taxon>
        <taxon>Pleosporomycetidae</taxon>
        <taxon>Pleosporales</taxon>
        <taxon>Pleosporineae</taxon>
        <taxon>Cucurbitariaceae</taxon>
        <taxon>Cucurbitaria</taxon>
    </lineage>
</organism>
<dbReference type="Proteomes" id="UP000800039">
    <property type="component" value="Unassembled WGS sequence"/>
</dbReference>
<evidence type="ECO:0000313" key="4">
    <source>
        <dbReference type="EMBL" id="KAF1842580.1"/>
    </source>
</evidence>
<sequence>MDDEATPQTVGQGQEDEAIRAVRHQGTRRQLLEIVVEALTRNVKEDHIREIFGKYGVIKDLRMPMNPTFNVNRGTAYIIWMAPRYRSQLFFHDAVFRGHHRLRAEVHRPEKDTTTIMTVMEAAVVEGDVGEDLLVDIDHRRWMDHAIDLHRADGRQIEEGIGDVVGVDEEVVVEVMADRAHTPDLGVDHHGEVDHRLSADHHLGRHPDGEVGTVGVIVHPGEAGVAAEEVGEVEGVRAIVRMAVVALGIAA</sequence>
<evidence type="ECO:0000256" key="2">
    <source>
        <dbReference type="PROSITE-ProRule" id="PRU00176"/>
    </source>
</evidence>
<evidence type="ECO:0000259" key="3">
    <source>
        <dbReference type="PROSITE" id="PS50102"/>
    </source>
</evidence>
<dbReference type="InterPro" id="IPR035979">
    <property type="entry name" value="RBD_domain_sf"/>
</dbReference>
<dbReference type="InterPro" id="IPR012677">
    <property type="entry name" value="Nucleotide-bd_a/b_plait_sf"/>
</dbReference>
<comment type="caution">
    <text evidence="4">The sequence shown here is derived from an EMBL/GenBank/DDBJ whole genome shotgun (WGS) entry which is preliminary data.</text>
</comment>
<dbReference type="SUPFAM" id="SSF54928">
    <property type="entry name" value="RNA-binding domain, RBD"/>
    <property type="match status" value="1"/>
</dbReference>
<dbReference type="PANTHER" id="PTHR15481">
    <property type="entry name" value="RIBONUCLEIC ACID BINDING PROTEIN S1"/>
    <property type="match status" value="1"/>
</dbReference>
<dbReference type="PROSITE" id="PS50102">
    <property type="entry name" value="RRM"/>
    <property type="match status" value="1"/>
</dbReference>
<protein>
    <recommendedName>
        <fullName evidence="3">RRM domain-containing protein</fullName>
    </recommendedName>
</protein>
<gene>
    <name evidence="4" type="ORF">K460DRAFT_409983</name>
</gene>
<keyword evidence="5" id="KW-1185">Reference proteome</keyword>
<dbReference type="InterPro" id="IPR000504">
    <property type="entry name" value="RRM_dom"/>
</dbReference>
<dbReference type="GeneID" id="63854565"/>
<dbReference type="OrthoDB" id="252020at2759"/>
<dbReference type="Pfam" id="PF00076">
    <property type="entry name" value="RRM_1"/>
    <property type="match status" value="1"/>
</dbReference>
<dbReference type="EMBL" id="ML976618">
    <property type="protein sequence ID" value="KAF1842580.1"/>
    <property type="molecule type" value="Genomic_DNA"/>
</dbReference>
<dbReference type="GO" id="GO:0061574">
    <property type="term" value="C:ASAP complex"/>
    <property type="evidence" value="ECO:0007669"/>
    <property type="project" value="TreeGrafter"/>
</dbReference>
<dbReference type="RefSeq" id="XP_040785143.1">
    <property type="nucleotide sequence ID" value="XM_040937315.1"/>
</dbReference>
<dbReference type="GO" id="GO:0000398">
    <property type="term" value="P:mRNA splicing, via spliceosome"/>
    <property type="evidence" value="ECO:0007669"/>
    <property type="project" value="TreeGrafter"/>
</dbReference>
<dbReference type="Gene3D" id="3.30.70.330">
    <property type="match status" value="1"/>
</dbReference>
<keyword evidence="1 2" id="KW-0694">RNA-binding</keyword>
<dbReference type="AlphaFoldDB" id="A0A9P4GBK9"/>
<dbReference type="PANTHER" id="PTHR15481:SF0">
    <property type="entry name" value="LD23870P-RELATED"/>
    <property type="match status" value="1"/>
</dbReference>
<dbReference type="GO" id="GO:0005737">
    <property type="term" value="C:cytoplasm"/>
    <property type="evidence" value="ECO:0007669"/>
    <property type="project" value="TreeGrafter"/>
</dbReference>
<accession>A0A9P4GBK9</accession>
<evidence type="ECO:0000256" key="1">
    <source>
        <dbReference type="ARBA" id="ARBA00022884"/>
    </source>
</evidence>
<dbReference type="GO" id="GO:0005654">
    <property type="term" value="C:nucleoplasm"/>
    <property type="evidence" value="ECO:0007669"/>
    <property type="project" value="TreeGrafter"/>
</dbReference>
<name>A0A9P4GBK9_9PLEO</name>
<evidence type="ECO:0000313" key="5">
    <source>
        <dbReference type="Proteomes" id="UP000800039"/>
    </source>
</evidence>
<dbReference type="GO" id="GO:0003723">
    <property type="term" value="F:RNA binding"/>
    <property type="evidence" value="ECO:0007669"/>
    <property type="project" value="UniProtKB-UniRule"/>
</dbReference>